<dbReference type="RefSeq" id="WP_344911877.1">
    <property type="nucleotide sequence ID" value="NZ_BAABDL010000078.1"/>
</dbReference>
<organism evidence="3 4">
    <name type="scientific">Amphibacillus indicireducens</name>
    <dbReference type="NCBI Taxonomy" id="1076330"/>
    <lineage>
        <taxon>Bacteria</taxon>
        <taxon>Bacillati</taxon>
        <taxon>Bacillota</taxon>
        <taxon>Bacilli</taxon>
        <taxon>Bacillales</taxon>
        <taxon>Bacillaceae</taxon>
        <taxon>Amphibacillus</taxon>
    </lineage>
</organism>
<evidence type="ECO:0000256" key="1">
    <source>
        <dbReference type="ARBA" id="ARBA00023125"/>
    </source>
</evidence>
<dbReference type="Pfam" id="PF01381">
    <property type="entry name" value="HTH_3"/>
    <property type="match status" value="1"/>
</dbReference>
<dbReference type="SMART" id="SM00530">
    <property type="entry name" value="HTH_XRE"/>
    <property type="match status" value="1"/>
</dbReference>
<keyword evidence="1" id="KW-0238">DNA-binding</keyword>
<name>A0ABP7VMK0_9BACI</name>
<dbReference type="CDD" id="cd00093">
    <property type="entry name" value="HTH_XRE"/>
    <property type="match status" value="1"/>
</dbReference>
<dbReference type="Proteomes" id="UP001501734">
    <property type="component" value="Unassembled WGS sequence"/>
</dbReference>
<dbReference type="PANTHER" id="PTHR46558">
    <property type="entry name" value="TRACRIPTIONAL REGULATORY PROTEIN-RELATED-RELATED"/>
    <property type="match status" value="1"/>
</dbReference>
<protein>
    <recommendedName>
        <fullName evidence="2">HTH cro/C1-type domain-containing protein</fullName>
    </recommendedName>
</protein>
<evidence type="ECO:0000313" key="4">
    <source>
        <dbReference type="Proteomes" id="UP001501734"/>
    </source>
</evidence>
<gene>
    <name evidence="3" type="ORF">GCM10022410_15200</name>
</gene>
<keyword evidence="4" id="KW-1185">Reference proteome</keyword>
<dbReference type="InterPro" id="IPR010982">
    <property type="entry name" value="Lambda_DNA-bd_dom_sf"/>
</dbReference>
<feature type="domain" description="HTH cro/C1-type" evidence="2">
    <location>
        <begin position="10"/>
        <end position="64"/>
    </location>
</feature>
<dbReference type="SUPFAM" id="SSF47413">
    <property type="entry name" value="lambda repressor-like DNA-binding domains"/>
    <property type="match status" value="1"/>
</dbReference>
<dbReference type="EMBL" id="BAABDL010000078">
    <property type="protein sequence ID" value="GAA4070370.1"/>
    <property type="molecule type" value="Genomic_DNA"/>
</dbReference>
<accession>A0ABP7VMK0</accession>
<evidence type="ECO:0000313" key="3">
    <source>
        <dbReference type="EMBL" id="GAA4070370.1"/>
    </source>
</evidence>
<evidence type="ECO:0000259" key="2">
    <source>
        <dbReference type="PROSITE" id="PS50943"/>
    </source>
</evidence>
<dbReference type="Gene3D" id="1.10.260.40">
    <property type="entry name" value="lambda repressor-like DNA-binding domains"/>
    <property type="match status" value="1"/>
</dbReference>
<sequence>MSIHKLASNIKYYRTNQNWTQQKLADQLKISRSVIAKWENGDVLPDLPTIIKLSQIFHQSIDSLLGLNKHADQLLSDFQQFYQTSTDDEQTIDESFLDLISFLIKNPQFRDQFDQISKMPIKHQKAIHRMISTMINEIDKF</sequence>
<dbReference type="PANTHER" id="PTHR46558:SF13">
    <property type="entry name" value="HTH-TYPE TRANSCRIPTIONAL REGULATOR IMMR"/>
    <property type="match status" value="1"/>
</dbReference>
<reference evidence="4" key="1">
    <citation type="journal article" date="2019" name="Int. J. Syst. Evol. Microbiol.">
        <title>The Global Catalogue of Microorganisms (GCM) 10K type strain sequencing project: providing services to taxonomists for standard genome sequencing and annotation.</title>
        <authorList>
            <consortium name="The Broad Institute Genomics Platform"/>
            <consortium name="The Broad Institute Genome Sequencing Center for Infectious Disease"/>
            <person name="Wu L."/>
            <person name="Ma J."/>
        </authorList>
    </citation>
    <scope>NUCLEOTIDE SEQUENCE [LARGE SCALE GENOMIC DNA]</scope>
    <source>
        <strain evidence="4">JCM 17250</strain>
    </source>
</reference>
<proteinExistence type="predicted"/>
<dbReference type="InterPro" id="IPR001387">
    <property type="entry name" value="Cro/C1-type_HTH"/>
</dbReference>
<dbReference type="PROSITE" id="PS50943">
    <property type="entry name" value="HTH_CROC1"/>
    <property type="match status" value="1"/>
</dbReference>
<comment type="caution">
    <text evidence="3">The sequence shown here is derived from an EMBL/GenBank/DDBJ whole genome shotgun (WGS) entry which is preliminary data.</text>
</comment>